<evidence type="ECO:0000313" key="1">
    <source>
        <dbReference type="EMBL" id="CAE0233026.1"/>
    </source>
</evidence>
<sequence>MRWAKRVFEGIVGFGLAPFRMLPRSGLVSSITRGPESLGVLSLGLVVVVLGDEGAENGLAELLLTEFPVAVGVHGIEDREELLLTQALLVRDLQLAHELLELVEVYCAVLVHVGDGHPLLRVLLRLVLGHLLVVFELGVDGGDQLILLLLELLQLVL</sequence>
<organism evidence="1">
    <name type="scientific">Strombidium rassoulzadegani</name>
    <dbReference type="NCBI Taxonomy" id="1082188"/>
    <lineage>
        <taxon>Eukaryota</taxon>
        <taxon>Sar</taxon>
        <taxon>Alveolata</taxon>
        <taxon>Ciliophora</taxon>
        <taxon>Intramacronucleata</taxon>
        <taxon>Spirotrichea</taxon>
        <taxon>Oligotrichia</taxon>
        <taxon>Strombidiidae</taxon>
        <taxon>Strombidium</taxon>
    </lineage>
</organism>
<dbReference type="AlphaFoldDB" id="A0A7S3CNM3"/>
<name>A0A7S3CNM3_9SPIT</name>
<gene>
    <name evidence="1" type="ORF">SRAS04492_LOCUS4824</name>
</gene>
<proteinExistence type="predicted"/>
<dbReference type="EMBL" id="HBIA01009245">
    <property type="protein sequence ID" value="CAE0233026.1"/>
    <property type="molecule type" value="Transcribed_RNA"/>
</dbReference>
<reference evidence="1" key="1">
    <citation type="submission" date="2021-01" db="EMBL/GenBank/DDBJ databases">
        <authorList>
            <person name="Corre E."/>
            <person name="Pelletier E."/>
            <person name="Niang G."/>
            <person name="Scheremetjew M."/>
            <person name="Finn R."/>
            <person name="Kale V."/>
            <person name="Holt S."/>
            <person name="Cochrane G."/>
            <person name="Meng A."/>
            <person name="Brown T."/>
            <person name="Cohen L."/>
        </authorList>
    </citation>
    <scope>NUCLEOTIDE SEQUENCE</scope>
    <source>
        <strain evidence="1">Ras09</strain>
    </source>
</reference>
<protein>
    <submittedName>
        <fullName evidence="1">Uncharacterized protein</fullName>
    </submittedName>
</protein>
<accession>A0A7S3CNM3</accession>